<evidence type="ECO:0000259" key="2">
    <source>
        <dbReference type="Pfam" id="PF12697"/>
    </source>
</evidence>
<organism evidence="3 4">
    <name type="scientific">Mycena pura</name>
    <dbReference type="NCBI Taxonomy" id="153505"/>
    <lineage>
        <taxon>Eukaryota</taxon>
        <taxon>Fungi</taxon>
        <taxon>Dikarya</taxon>
        <taxon>Basidiomycota</taxon>
        <taxon>Agaricomycotina</taxon>
        <taxon>Agaricomycetes</taxon>
        <taxon>Agaricomycetidae</taxon>
        <taxon>Agaricales</taxon>
        <taxon>Marasmiineae</taxon>
        <taxon>Mycenaceae</taxon>
        <taxon>Mycena</taxon>
    </lineage>
</organism>
<proteinExistence type="predicted"/>
<dbReference type="InterPro" id="IPR000073">
    <property type="entry name" value="AB_hydrolase_1"/>
</dbReference>
<dbReference type="PANTHER" id="PTHR43433">
    <property type="entry name" value="HYDROLASE, ALPHA/BETA FOLD FAMILY PROTEIN"/>
    <property type="match status" value="1"/>
</dbReference>
<reference evidence="3" key="1">
    <citation type="submission" date="2023-03" db="EMBL/GenBank/DDBJ databases">
        <title>Massive genome expansion in bonnet fungi (Mycena s.s.) driven by repeated elements and novel gene families across ecological guilds.</title>
        <authorList>
            <consortium name="Lawrence Berkeley National Laboratory"/>
            <person name="Harder C.B."/>
            <person name="Miyauchi S."/>
            <person name="Viragh M."/>
            <person name="Kuo A."/>
            <person name="Thoen E."/>
            <person name="Andreopoulos B."/>
            <person name="Lu D."/>
            <person name="Skrede I."/>
            <person name="Drula E."/>
            <person name="Henrissat B."/>
            <person name="Morin E."/>
            <person name="Kohler A."/>
            <person name="Barry K."/>
            <person name="LaButti K."/>
            <person name="Morin E."/>
            <person name="Salamov A."/>
            <person name="Lipzen A."/>
            <person name="Mereny Z."/>
            <person name="Hegedus B."/>
            <person name="Baldrian P."/>
            <person name="Stursova M."/>
            <person name="Weitz H."/>
            <person name="Taylor A."/>
            <person name="Grigoriev I.V."/>
            <person name="Nagy L.G."/>
            <person name="Martin F."/>
            <person name="Kauserud H."/>
        </authorList>
    </citation>
    <scope>NUCLEOTIDE SEQUENCE</scope>
    <source>
        <strain evidence="3">9144</strain>
    </source>
</reference>
<feature type="region of interest" description="Disordered" evidence="1">
    <location>
        <begin position="313"/>
        <end position="340"/>
    </location>
</feature>
<evidence type="ECO:0000313" key="4">
    <source>
        <dbReference type="Proteomes" id="UP001219525"/>
    </source>
</evidence>
<dbReference type="EMBL" id="JARJCW010000010">
    <property type="protein sequence ID" value="KAJ7220212.1"/>
    <property type="molecule type" value="Genomic_DNA"/>
</dbReference>
<dbReference type="Proteomes" id="UP001219525">
    <property type="component" value="Unassembled WGS sequence"/>
</dbReference>
<comment type="caution">
    <text evidence="3">The sequence shown here is derived from an EMBL/GenBank/DDBJ whole genome shotgun (WGS) entry which is preliminary data.</text>
</comment>
<evidence type="ECO:0000313" key="3">
    <source>
        <dbReference type="EMBL" id="KAJ7220212.1"/>
    </source>
</evidence>
<dbReference type="Gene3D" id="3.40.50.1820">
    <property type="entry name" value="alpha/beta hydrolase"/>
    <property type="match status" value="1"/>
</dbReference>
<dbReference type="PANTHER" id="PTHR43433:SF5">
    <property type="entry name" value="AB HYDROLASE-1 DOMAIN-CONTAINING PROTEIN"/>
    <property type="match status" value="1"/>
</dbReference>
<dbReference type="InterPro" id="IPR029058">
    <property type="entry name" value="AB_hydrolase_fold"/>
</dbReference>
<evidence type="ECO:0000256" key="1">
    <source>
        <dbReference type="SAM" id="MobiDB-lite"/>
    </source>
</evidence>
<feature type="domain" description="AB hydrolase-1" evidence="2">
    <location>
        <begin position="31"/>
        <end position="272"/>
    </location>
</feature>
<dbReference type="AlphaFoldDB" id="A0AAD6YKH6"/>
<name>A0AAD6YKH6_9AGAR</name>
<gene>
    <name evidence="3" type="ORF">GGX14DRAFT_586107</name>
</gene>
<sequence>MSVSSTVKLLQSPDGTTIFAEATGDPKNVHVVLVSGLSLSGCVFDGMCADQRLFDALYIVRYDLRGHGRSGKPDTAEAYESKMFAADFKTVMDAFKLHRPVFVGWSLGAAVATDVVTHLPPHTLSGIIYLAGVPDTTTVDVMAAPALKAALPGLMSADSVASFTASADIFVDACFSHPDAVPYAVRCVHAGHRLSADIMHLSLTRPMALENLWKAGKDGLPLVCVQGTDDGHRAGSAKSVDEIMHPHFTNYEMIWLEGRGHALHAECPNKIVQILIKYSNKFAGKANSVEDPRPTRPTSTDIDQVGRAAQCGHAAASEPVTEFAPGAEAQYDPNSVHGFS</sequence>
<dbReference type="InterPro" id="IPR050471">
    <property type="entry name" value="AB_hydrolase"/>
</dbReference>
<accession>A0AAD6YKH6</accession>
<protein>
    <submittedName>
        <fullName evidence="3">Alpha/beta-hydrolase</fullName>
    </submittedName>
</protein>
<dbReference type="Pfam" id="PF12697">
    <property type="entry name" value="Abhydrolase_6"/>
    <property type="match status" value="1"/>
</dbReference>
<keyword evidence="4" id="KW-1185">Reference proteome</keyword>
<dbReference type="SUPFAM" id="SSF53474">
    <property type="entry name" value="alpha/beta-Hydrolases"/>
    <property type="match status" value="1"/>
</dbReference>